<feature type="transmembrane region" description="Helical" evidence="1">
    <location>
        <begin position="263"/>
        <end position="280"/>
    </location>
</feature>
<keyword evidence="4" id="KW-1185">Reference proteome</keyword>
<accession>A0A085ZUY1</accession>
<gene>
    <name evidence="3" type="ORF">IX38_05580</name>
</gene>
<dbReference type="InterPro" id="IPR050834">
    <property type="entry name" value="Glycosyltransf_2"/>
</dbReference>
<dbReference type="EMBL" id="JPRO01000003">
    <property type="protein sequence ID" value="KFF08245.1"/>
    <property type="molecule type" value="Genomic_DNA"/>
</dbReference>
<organism evidence="3 4">
    <name type="scientific">Chryseobacterium luteum</name>
    <dbReference type="NCBI Taxonomy" id="421531"/>
    <lineage>
        <taxon>Bacteria</taxon>
        <taxon>Pseudomonadati</taxon>
        <taxon>Bacteroidota</taxon>
        <taxon>Flavobacteriia</taxon>
        <taxon>Flavobacteriales</taxon>
        <taxon>Weeksellaceae</taxon>
        <taxon>Chryseobacterium group</taxon>
        <taxon>Chryseobacterium</taxon>
    </lineage>
</organism>
<dbReference type="InterPro" id="IPR001173">
    <property type="entry name" value="Glyco_trans_2-like"/>
</dbReference>
<evidence type="ECO:0000313" key="4">
    <source>
        <dbReference type="Proteomes" id="UP000028703"/>
    </source>
</evidence>
<sequence>MEERKNNTAMETDSLELSIIIPVYNTPLKYVKECLESIDQAQIRYSYEVIIVNDGSTDNELLGFLKEYKNPHTVIIHKENSGVSASRNMGLKQAKGSFLLCLDSDDRLLPAISDGISYLNNHTNYDVLYCDLQFFGDTEFLHKKCEFSKFQLMYVSNMLTPSSTLFSKKLISKILFNESLSYSEDRDFFSRAASSGFQFKHFKKPFCLYRRVFNSQSLSQKNIGMKNEVESFIKSQFDAHREITQEEVNKYVINNFTAHKKHIIKLLLIIFFPSLFSYFVSKGFYKNNIVTD</sequence>
<dbReference type="AlphaFoldDB" id="A0A085ZUY1"/>
<proteinExistence type="predicted"/>
<keyword evidence="1" id="KW-0812">Transmembrane</keyword>
<dbReference type="Gene3D" id="3.90.550.10">
    <property type="entry name" value="Spore Coat Polysaccharide Biosynthesis Protein SpsA, Chain A"/>
    <property type="match status" value="1"/>
</dbReference>
<dbReference type="OrthoDB" id="597270at2"/>
<dbReference type="InterPro" id="IPR029044">
    <property type="entry name" value="Nucleotide-diphossugar_trans"/>
</dbReference>
<dbReference type="Proteomes" id="UP000028703">
    <property type="component" value="Unassembled WGS sequence"/>
</dbReference>
<protein>
    <recommendedName>
        <fullName evidence="2">Glycosyltransferase 2-like domain-containing protein</fullName>
    </recommendedName>
</protein>
<keyword evidence="1" id="KW-0472">Membrane</keyword>
<keyword evidence="1" id="KW-1133">Transmembrane helix</keyword>
<dbReference type="STRING" id="421531.IX38_05580"/>
<dbReference type="eggNOG" id="COG1215">
    <property type="taxonomic scope" value="Bacteria"/>
</dbReference>
<evidence type="ECO:0000256" key="1">
    <source>
        <dbReference type="SAM" id="Phobius"/>
    </source>
</evidence>
<dbReference type="RefSeq" id="WP_034702618.1">
    <property type="nucleotide sequence ID" value="NZ_JPRO01000003.1"/>
</dbReference>
<comment type="caution">
    <text evidence="3">The sequence shown here is derived from an EMBL/GenBank/DDBJ whole genome shotgun (WGS) entry which is preliminary data.</text>
</comment>
<dbReference type="PANTHER" id="PTHR43685">
    <property type="entry name" value="GLYCOSYLTRANSFERASE"/>
    <property type="match status" value="1"/>
</dbReference>
<reference evidence="3 4" key="1">
    <citation type="submission" date="2014-07" db="EMBL/GenBank/DDBJ databases">
        <title>Genome of Chryseobacterium luteum DSM 18605.</title>
        <authorList>
            <person name="Stropko S.J."/>
            <person name="Pipes S.E."/>
            <person name="Newman J.D."/>
        </authorList>
    </citation>
    <scope>NUCLEOTIDE SEQUENCE [LARGE SCALE GENOMIC DNA]</scope>
    <source>
        <strain evidence="3 4">DSM 18605</strain>
    </source>
</reference>
<dbReference type="Pfam" id="PF00535">
    <property type="entry name" value="Glycos_transf_2"/>
    <property type="match status" value="1"/>
</dbReference>
<dbReference type="PANTHER" id="PTHR43685:SF2">
    <property type="entry name" value="GLYCOSYLTRANSFERASE 2-LIKE DOMAIN-CONTAINING PROTEIN"/>
    <property type="match status" value="1"/>
</dbReference>
<evidence type="ECO:0000313" key="3">
    <source>
        <dbReference type="EMBL" id="KFF08245.1"/>
    </source>
</evidence>
<evidence type="ECO:0000259" key="2">
    <source>
        <dbReference type="Pfam" id="PF00535"/>
    </source>
</evidence>
<name>A0A085ZUY1_9FLAO</name>
<dbReference type="SUPFAM" id="SSF53448">
    <property type="entry name" value="Nucleotide-diphospho-sugar transferases"/>
    <property type="match status" value="1"/>
</dbReference>
<feature type="domain" description="Glycosyltransferase 2-like" evidence="2">
    <location>
        <begin position="18"/>
        <end position="144"/>
    </location>
</feature>